<dbReference type="PANTHER" id="PTHR31221">
    <property type="entry name" value="WRKY TRANSCRIPTION FACTOR PROTEIN 1-RELATED"/>
    <property type="match status" value="1"/>
</dbReference>
<dbReference type="OrthoDB" id="1842836at2759"/>
<dbReference type="GO" id="GO:0003700">
    <property type="term" value="F:DNA-binding transcription factor activity"/>
    <property type="evidence" value="ECO:0007669"/>
    <property type="project" value="InterPro"/>
</dbReference>
<protein>
    <recommendedName>
        <fullName evidence="7">WRKY domain-containing protein</fullName>
    </recommendedName>
</protein>
<organism evidence="8 9">
    <name type="scientific">Handroanthus impetiginosus</name>
    <dbReference type="NCBI Taxonomy" id="429701"/>
    <lineage>
        <taxon>Eukaryota</taxon>
        <taxon>Viridiplantae</taxon>
        <taxon>Streptophyta</taxon>
        <taxon>Embryophyta</taxon>
        <taxon>Tracheophyta</taxon>
        <taxon>Spermatophyta</taxon>
        <taxon>Magnoliopsida</taxon>
        <taxon>eudicotyledons</taxon>
        <taxon>Gunneridae</taxon>
        <taxon>Pentapetalae</taxon>
        <taxon>asterids</taxon>
        <taxon>lamiids</taxon>
        <taxon>Lamiales</taxon>
        <taxon>Bignoniaceae</taxon>
        <taxon>Crescentiina</taxon>
        <taxon>Tabebuia alliance</taxon>
        <taxon>Handroanthus</taxon>
    </lineage>
</organism>
<keyword evidence="3" id="KW-0238">DNA-binding</keyword>
<gene>
    <name evidence="8" type="ORF">CDL12_00916</name>
</gene>
<keyword evidence="2" id="KW-0805">Transcription regulation</keyword>
<dbReference type="SUPFAM" id="SSF118290">
    <property type="entry name" value="WRKY DNA-binding domain"/>
    <property type="match status" value="2"/>
</dbReference>
<evidence type="ECO:0000256" key="1">
    <source>
        <dbReference type="ARBA" id="ARBA00004123"/>
    </source>
</evidence>
<dbReference type="InterPro" id="IPR003657">
    <property type="entry name" value="WRKY_dom"/>
</dbReference>
<feature type="domain" description="WRKY" evidence="7">
    <location>
        <begin position="275"/>
        <end position="340"/>
    </location>
</feature>
<dbReference type="AlphaFoldDB" id="A0A2G9I9K8"/>
<dbReference type="SMART" id="SM00774">
    <property type="entry name" value="WRKY"/>
    <property type="match status" value="2"/>
</dbReference>
<evidence type="ECO:0000313" key="8">
    <source>
        <dbReference type="EMBL" id="PIN26330.1"/>
    </source>
</evidence>
<evidence type="ECO:0000256" key="3">
    <source>
        <dbReference type="ARBA" id="ARBA00023125"/>
    </source>
</evidence>
<evidence type="ECO:0000259" key="7">
    <source>
        <dbReference type="PROSITE" id="PS50811"/>
    </source>
</evidence>
<dbReference type="Gene3D" id="2.20.25.80">
    <property type="entry name" value="WRKY domain"/>
    <property type="match status" value="2"/>
</dbReference>
<dbReference type="Proteomes" id="UP000231279">
    <property type="component" value="Unassembled WGS sequence"/>
</dbReference>
<dbReference type="PROSITE" id="PS50811">
    <property type="entry name" value="WRKY"/>
    <property type="match status" value="2"/>
</dbReference>
<sequence>MTPFYESTCNGLDKIAPPSPTTETFAGLFSSEEEINYADLCSFAPTSAVMTAMDSLGDKDDDGTSINSQAEFSAEPAPPLGPLPPQDIIIPTDETIHCFPQNIIPAVERTHCFPQDFLTIQSAHTSPQDITVVGTSSVHGNSAYLRKQRKSDDGYRWIKYGEKPLRGSNNPRSYYKCNHPKCPSRKKVERDFSGNVTHVIYKGTHNHPKPPSPQRIPEYPQVELGEGSSMRDAAAAADDDEINEPTAKRLNGEGKSAAHQRRITRKPRVVIQTTSDVAVLDDGYRWRKYGEKMVKKNPNPRSYYKCTSYGCMVTKQIERAPDDLRLVLAKYEGRHNHAVPAQRIRVTYPLGRLPVMNNNTSPTAIMPSATSGHSDPTKLQTMQNQTPNANQMQQTQNVGEEHNDNSLFYFDDSFLDNLFK</sequence>
<evidence type="ECO:0000256" key="2">
    <source>
        <dbReference type="ARBA" id="ARBA00023015"/>
    </source>
</evidence>
<feature type="region of interest" description="Disordered" evidence="6">
    <location>
        <begin position="54"/>
        <end position="82"/>
    </location>
</feature>
<keyword evidence="5" id="KW-0539">Nucleus</keyword>
<evidence type="ECO:0000256" key="5">
    <source>
        <dbReference type="ARBA" id="ARBA00023242"/>
    </source>
</evidence>
<dbReference type="InterPro" id="IPR044810">
    <property type="entry name" value="WRKY_plant"/>
</dbReference>
<dbReference type="EMBL" id="NKXS01000110">
    <property type="protein sequence ID" value="PIN26330.1"/>
    <property type="molecule type" value="Genomic_DNA"/>
</dbReference>
<keyword evidence="9" id="KW-1185">Reference proteome</keyword>
<proteinExistence type="predicted"/>
<dbReference type="GO" id="GO:0043565">
    <property type="term" value="F:sequence-specific DNA binding"/>
    <property type="evidence" value="ECO:0007669"/>
    <property type="project" value="InterPro"/>
</dbReference>
<dbReference type="STRING" id="429701.A0A2G9I9K8"/>
<accession>A0A2G9I9K8</accession>
<evidence type="ECO:0000256" key="6">
    <source>
        <dbReference type="SAM" id="MobiDB-lite"/>
    </source>
</evidence>
<dbReference type="InterPro" id="IPR036576">
    <property type="entry name" value="WRKY_dom_sf"/>
</dbReference>
<dbReference type="GO" id="GO:0005634">
    <property type="term" value="C:nucleus"/>
    <property type="evidence" value="ECO:0007669"/>
    <property type="project" value="UniProtKB-SubCell"/>
</dbReference>
<reference evidence="9" key="1">
    <citation type="journal article" date="2018" name="Gigascience">
        <title>Genome assembly of the Pink Ipe (Handroanthus impetiginosus, Bignoniaceae), a highly valued, ecologically keystone Neotropical timber forest tree.</title>
        <authorList>
            <person name="Silva-Junior O.B."/>
            <person name="Grattapaglia D."/>
            <person name="Novaes E."/>
            <person name="Collevatti R.G."/>
        </authorList>
    </citation>
    <scope>NUCLEOTIDE SEQUENCE [LARGE SCALE GENOMIC DNA]</scope>
    <source>
        <strain evidence="9">cv. UFG-1</strain>
    </source>
</reference>
<evidence type="ECO:0000313" key="9">
    <source>
        <dbReference type="Proteomes" id="UP000231279"/>
    </source>
</evidence>
<dbReference type="PANTHER" id="PTHR31221:SF362">
    <property type="entry name" value="WRKY DOMAIN-CONTAINING PROTEIN"/>
    <property type="match status" value="1"/>
</dbReference>
<comment type="caution">
    <text evidence="8">The sequence shown here is derived from an EMBL/GenBank/DDBJ whole genome shotgun (WGS) entry which is preliminary data.</text>
</comment>
<evidence type="ECO:0000256" key="4">
    <source>
        <dbReference type="ARBA" id="ARBA00023163"/>
    </source>
</evidence>
<keyword evidence="4" id="KW-0804">Transcription</keyword>
<feature type="domain" description="WRKY" evidence="7">
    <location>
        <begin position="152"/>
        <end position="210"/>
    </location>
</feature>
<name>A0A2G9I9K8_9LAMI</name>
<dbReference type="Pfam" id="PF03106">
    <property type="entry name" value="WRKY"/>
    <property type="match status" value="2"/>
</dbReference>
<comment type="subcellular location">
    <subcellularLocation>
        <location evidence="1">Nucleus</location>
    </subcellularLocation>
</comment>